<feature type="region of interest" description="Disordered" evidence="4">
    <location>
        <begin position="238"/>
        <end position="283"/>
    </location>
</feature>
<keyword evidence="5" id="KW-0378">Hydrolase</keyword>
<evidence type="ECO:0000256" key="3">
    <source>
        <dbReference type="ARBA" id="ARBA00023242"/>
    </source>
</evidence>
<sequence>AKHRGLIRDQILGRIYDPRCASHVFARLSICPHAQQHQHLRPTTTVNKNPRKKERKKHTFRASLRTNSEMTSPSDSTAAVDPASAPVLFRANKKRKAGLRQRAASPDGTAIASSSSAAPKTTPLNPPDAAVPTTSVPDTVSAADDETESHIPSALRHRSRKRLNGVGFSARGSTITAAASTDETDPLSSTSSSRALATVVASSPDDEPLIAKRFAPQTGTAAATIVNKHMMEYIESHLSNRKSPAAQPTTSPPPLASRVSHTSASAPPPPPAADPDPKNHPIMQGKLMEVDLGDEVRARNQAMTEKAARRLLGEVDGADADNPDGRRAKKPRLGRDGKPWRPRNRRNSDDIKRDQLVEEILRENRLDVYDVPETQQPQYEGDGDADDRIAEEFRREFMDAMVQRQQKKKTAAPPARAGARKADEEVLKGPKLGGSRNARAAMRDLLLKKEKEKESRR</sequence>
<evidence type="ECO:0000313" key="5">
    <source>
        <dbReference type="EMBL" id="KZL67100.1"/>
    </source>
</evidence>
<feature type="compositionally biased region" description="Basic residues" evidence="4">
    <location>
        <begin position="49"/>
        <end position="60"/>
    </location>
</feature>
<evidence type="ECO:0000256" key="2">
    <source>
        <dbReference type="ARBA" id="ARBA00007643"/>
    </source>
</evidence>
<protein>
    <submittedName>
        <fullName evidence="5">mRNA splicing factor RNA helicase</fullName>
    </submittedName>
</protein>
<evidence type="ECO:0000256" key="1">
    <source>
        <dbReference type="ARBA" id="ARBA00004123"/>
    </source>
</evidence>
<keyword evidence="5" id="KW-0347">Helicase</keyword>
<reference evidence="5 6" key="1">
    <citation type="submission" date="2015-06" db="EMBL/GenBank/DDBJ databases">
        <title>Survival trade-offs in plant roots during colonization by closely related pathogenic and mutualistic fungi.</title>
        <authorList>
            <person name="Hacquard S."/>
            <person name="Kracher B."/>
            <person name="Hiruma K."/>
            <person name="Weinman A."/>
            <person name="Muench P."/>
            <person name="Garrido Oter R."/>
            <person name="Ver Loren van Themaat E."/>
            <person name="Dallerey J.-F."/>
            <person name="Damm U."/>
            <person name="Henrissat B."/>
            <person name="Lespinet O."/>
            <person name="Thon M."/>
            <person name="Kemen E."/>
            <person name="McHardy A.C."/>
            <person name="Schulze-Lefert P."/>
            <person name="O'Connell R.J."/>
        </authorList>
    </citation>
    <scope>NUCLEOTIDE SEQUENCE [LARGE SCALE GENOMIC DNA]</scope>
    <source>
        <strain evidence="5 6">0861</strain>
    </source>
</reference>
<feature type="compositionally biased region" description="Polar residues" evidence="4">
    <location>
        <begin position="39"/>
        <end position="48"/>
    </location>
</feature>
<dbReference type="InterPro" id="IPR010756">
    <property type="entry name" value="Tls1-like"/>
</dbReference>
<organism evidence="5 6">
    <name type="scientific">Colletotrichum tofieldiae</name>
    <dbReference type="NCBI Taxonomy" id="708197"/>
    <lineage>
        <taxon>Eukaryota</taxon>
        <taxon>Fungi</taxon>
        <taxon>Dikarya</taxon>
        <taxon>Ascomycota</taxon>
        <taxon>Pezizomycotina</taxon>
        <taxon>Sordariomycetes</taxon>
        <taxon>Hypocreomycetidae</taxon>
        <taxon>Glomerellales</taxon>
        <taxon>Glomerellaceae</taxon>
        <taxon>Colletotrichum</taxon>
        <taxon>Colletotrichum spaethianum species complex</taxon>
    </lineage>
</organism>
<dbReference type="EMBL" id="LFIV01000155">
    <property type="protein sequence ID" value="KZL67100.1"/>
    <property type="molecule type" value="Genomic_DNA"/>
</dbReference>
<comment type="subcellular location">
    <subcellularLocation>
        <location evidence="1">Nucleus</location>
    </subcellularLocation>
</comment>
<comment type="caution">
    <text evidence="5">The sequence shown here is derived from an EMBL/GenBank/DDBJ whole genome shotgun (WGS) entry which is preliminary data.</text>
</comment>
<feature type="compositionally biased region" description="Low complexity" evidence="4">
    <location>
        <begin position="187"/>
        <end position="203"/>
    </location>
</feature>
<feature type="non-terminal residue" evidence="5">
    <location>
        <position position="1"/>
    </location>
</feature>
<dbReference type="PANTHER" id="PTHR13486:SF2">
    <property type="entry name" value="SPLICING FACTOR C9ORF78"/>
    <property type="match status" value="1"/>
</dbReference>
<dbReference type="AlphaFoldDB" id="A0A166PRX5"/>
<gene>
    <name evidence="5" type="ORF">CT0861_04050</name>
</gene>
<proteinExistence type="inferred from homology"/>
<keyword evidence="6" id="KW-1185">Reference proteome</keyword>
<feature type="compositionally biased region" description="Polar residues" evidence="4">
    <location>
        <begin position="64"/>
        <end position="77"/>
    </location>
</feature>
<dbReference type="Pfam" id="PF07052">
    <property type="entry name" value="Hep_59"/>
    <property type="match status" value="1"/>
</dbReference>
<dbReference type="PANTHER" id="PTHR13486">
    <property type="entry name" value="TELOMERE LENGTH AND SILENCING PROTEIN 1 TLS1 FAMILY MEMBER"/>
    <property type="match status" value="1"/>
</dbReference>
<comment type="similarity">
    <text evidence="2">Belongs to the TLS1 family.</text>
</comment>
<dbReference type="Proteomes" id="UP000076552">
    <property type="component" value="Unassembled WGS sequence"/>
</dbReference>
<dbReference type="GO" id="GO:0000398">
    <property type="term" value="P:mRNA splicing, via spliceosome"/>
    <property type="evidence" value="ECO:0007669"/>
    <property type="project" value="TreeGrafter"/>
</dbReference>
<feature type="region of interest" description="Disordered" evidence="4">
    <location>
        <begin position="177"/>
        <end position="203"/>
    </location>
</feature>
<feature type="region of interest" description="Disordered" evidence="4">
    <location>
        <begin position="39"/>
        <end position="81"/>
    </location>
</feature>
<name>A0A166PRX5_9PEZI</name>
<accession>A0A166PRX5</accession>
<keyword evidence="5" id="KW-0067">ATP-binding</keyword>
<feature type="region of interest" description="Disordered" evidence="4">
    <location>
        <begin position="402"/>
        <end position="457"/>
    </location>
</feature>
<dbReference type="GO" id="GO:0004386">
    <property type="term" value="F:helicase activity"/>
    <property type="evidence" value="ECO:0007669"/>
    <property type="project" value="UniProtKB-KW"/>
</dbReference>
<evidence type="ECO:0000313" key="6">
    <source>
        <dbReference type="Proteomes" id="UP000076552"/>
    </source>
</evidence>
<keyword evidence="5" id="KW-0547">Nucleotide-binding</keyword>
<dbReference type="GO" id="GO:0005681">
    <property type="term" value="C:spliceosomal complex"/>
    <property type="evidence" value="ECO:0007669"/>
    <property type="project" value="TreeGrafter"/>
</dbReference>
<evidence type="ECO:0000256" key="4">
    <source>
        <dbReference type="SAM" id="MobiDB-lite"/>
    </source>
</evidence>
<feature type="region of interest" description="Disordered" evidence="4">
    <location>
        <begin position="93"/>
        <end position="158"/>
    </location>
</feature>
<feature type="compositionally biased region" description="Basic and acidic residues" evidence="4">
    <location>
        <begin position="441"/>
        <end position="457"/>
    </location>
</feature>
<feature type="region of interest" description="Disordered" evidence="4">
    <location>
        <begin position="311"/>
        <end position="352"/>
    </location>
</feature>
<keyword evidence="3" id="KW-0539">Nucleus</keyword>